<dbReference type="GO" id="GO:0004364">
    <property type="term" value="F:glutathione transferase activity"/>
    <property type="evidence" value="ECO:0007669"/>
    <property type="project" value="UniProtKB-EC"/>
</dbReference>
<dbReference type="InterPro" id="IPR036282">
    <property type="entry name" value="Glutathione-S-Trfase_C_sf"/>
</dbReference>
<dbReference type="CDD" id="cd03046">
    <property type="entry name" value="GST_N_GTT1_like"/>
    <property type="match status" value="1"/>
</dbReference>
<dbReference type="PANTHER" id="PTHR44051">
    <property type="entry name" value="GLUTATHIONE S-TRANSFERASE-RELATED"/>
    <property type="match status" value="1"/>
</dbReference>
<evidence type="ECO:0000259" key="1">
    <source>
        <dbReference type="PROSITE" id="PS50404"/>
    </source>
</evidence>
<comment type="caution">
    <text evidence="2">The sequence shown here is derived from an EMBL/GenBank/DDBJ whole genome shotgun (WGS) entry which is preliminary data.</text>
</comment>
<protein>
    <submittedName>
        <fullName evidence="2">Glutathione S-transferase</fullName>
        <ecNumber evidence="2">2.5.1.18</ecNumber>
    </submittedName>
</protein>
<dbReference type="SFLD" id="SFLDG00358">
    <property type="entry name" value="Main_(cytGST)"/>
    <property type="match status" value="1"/>
</dbReference>
<reference evidence="2 3" key="1">
    <citation type="submission" date="2020-08" db="EMBL/GenBank/DDBJ databases">
        <title>Genomic Encyclopedia of Type Strains, Phase IV (KMG-IV): sequencing the most valuable type-strain genomes for metagenomic binning, comparative biology and taxonomic classification.</title>
        <authorList>
            <person name="Goeker M."/>
        </authorList>
    </citation>
    <scope>NUCLEOTIDE SEQUENCE [LARGE SCALE GENOMIC DNA]</scope>
    <source>
        <strain evidence="2 3">DSM 29781</strain>
    </source>
</reference>
<gene>
    <name evidence="2" type="ORF">HNQ70_001168</name>
</gene>
<dbReference type="InterPro" id="IPR040079">
    <property type="entry name" value="Glutathione_S-Trfase"/>
</dbReference>
<dbReference type="EC" id="2.5.1.18" evidence="2"/>
<organism evidence="2 3">
    <name type="scientific">Quisquiliibacterium transsilvanicum</name>
    <dbReference type="NCBI Taxonomy" id="1549638"/>
    <lineage>
        <taxon>Bacteria</taxon>
        <taxon>Pseudomonadati</taxon>
        <taxon>Pseudomonadota</taxon>
        <taxon>Betaproteobacteria</taxon>
        <taxon>Burkholderiales</taxon>
        <taxon>Burkholderiaceae</taxon>
        <taxon>Quisquiliibacterium</taxon>
    </lineage>
</organism>
<dbReference type="SUPFAM" id="SSF47616">
    <property type="entry name" value="GST C-terminal domain-like"/>
    <property type="match status" value="1"/>
</dbReference>
<feature type="domain" description="GST N-terminal" evidence="1">
    <location>
        <begin position="1"/>
        <end position="80"/>
    </location>
</feature>
<keyword evidence="3" id="KW-1185">Reference proteome</keyword>
<dbReference type="Gene3D" id="3.40.30.10">
    <property type="entry name" value="Glutaredoxin"/>
    <property type="match status" value="1"/>
</dbReference>
<dbReference type="PROSITE" id="PS50404">
    <property type="entry name" value="GST_NTER"/>
    <property type="match status" value="1"/>
</dbReference>
<dbReference type="AlphaFoldDB" id="A0A7W8HFK9"/>
<dbReference type="Pfam" id="PF02798">
    <property type="entry name" value="GST_N"/>
    <property type="match status" value="1"/>
</dbReference>
<evidence type="ECO:0000313" key="3">
    <source>
        <dbReference type="Proteomes" id="UP000532440"/>
    </source>
</evidence>
<accession>A0A7W8HFK9</accession>
<sequence length="202" mass="22525">MLTVYHVPVTRSLRVLWLCQELELPHQVKTVDFAAAYRAGPEWRALNPVGKVPAMTDGGFTMFESGAMVQYLLDRHGKGRLQPAPGTESHGIYLQWSWFAEATYARPIGEIVNHRRAFGEAGEIPAVVEEMKGRARLCSEAVDRALRGRSYLLGEEFSAADIMMGYSVMLAQRFTSTEGLDELNAYWARLSARPAYQRAAAA</sequence>
<dbReference type="PANTHER" id="PTHR44051:SF8">
    <property type="entry name" value="GLUTATHIONE S-TRANSFERASE GSTA"/>
    <property type="match status" value="1"/>
</dbReference>
<dbReference type="InterPro" id="IPR036249">
    <property type="entry name" value="Thioredoxin-like_sf"/>
</dbReference>
<dbReference type="EMBL" id="JACHGB010000002">
    <property type="protein sequence ID" value="MBB5271164.1"/>
    <property type="molecule type" value="Genomic_DNA"/>
</dbReference>
<name>A0A7W8HFK9_9BURK</name>
<dbReference type="Gene3D" id="1.20.1050.10">
    <property type="match status" value="1"/>
</dbReference>
<dbReference type="RefSeq" id="WP_183965185.1">
    <property type="nucleotide sequence ID" value="NZ_BAABEW010000017.1"/>
</dbReference>
<keyword evidence="2" id="KW-0808">Transferase</keyword>
<dbReference type="Proteomes" id="UP000532440">
    <property type="component" value="Unassembled WGS sequence"/>
</dbReference>
<dbReference type="SFLD" id="SFLDG01150">
    <property type="entry name" value="Main.1:_Beta-like"/>
    <property type="match status" value="1"/>
</dbReference>
<evidence type="ECO:0000313" key="2">
    <source>
        <dbReference type="EMBL" id="MBB5271164.1"/>
    </source>
</evidence>
<dbReference type="SFLD" id="SFLDS00019">
    <property type="entry name" value="Glutathione_Transferase_(cytos"/>
    <property type="match status" value="1"/>
</dbReference>
<proteinExistence type="predicted"/>
<dbReference type="InterPro" id="IPR004045">
    <property type="entry name" value="Glutathione_S-Trfase_N"/>
</dbReference>
<dbReference type="SUPFAM" id="SSF52833">
    <property type="entry name" value="Thioredoxin-like"/>
    <property type="match status" value="1"/>
</dbReference>